<organism evidence="1">
    <name type="scientific">marine sediment metagenome</name>
    <dbReference type="NCBI Taxonomy" id="412755"/>
    <lineage>
        <taxon>unclassified sequences</taxon>
        <taxon>metagenomes</taxon>
        <taxon>ecological metagenomes</taxon>
    </lineage>
</organism>
<accession>X0X0V8</accession>
<dbReference type="AlphaFoldDB" id="X0X0V8"/>
<reference evidence="1" key="1">
    <citation type="journal article" date="2014" name="Front. Microbiol.">
        <title>High frequency of phylogenetically diverse reductive dehalogenase-homologous genes in deep subseafloor sedimentary metagenomes.</title>
        <authorList>
            <person name="Kawai M."/>
            <person name="Futagami T."/>
            <person name="Toyoda A."/>
            <person name="Takaki Y."/>
            <person name="Nishi S."/>
            <person name="Hori S."/>
            <person name="Arai W."/>
            <person name="Tsubouchi T."/>
            <person name="Morono Y."/>
            <person name="Uchiyama I."/>
            <person name="Ito T."/>
            <person name="Fujiyama A."/>
            <person name="Inagaki F."/>
            <person name="Takami H."/>
        </authorList>
    </citation>
    <scope>NUCLEOTIDE SEQUENCE</scope>
    <source>
        <strain evidence="1">Expedition CK06-06</strain>
    </source>
</reference>
<sequence length="38" mass="4199">KKRFKLRDASFKGKGLASGISEGSWEQIRDLAYKGRGG</sequence>
<gene>
    <name evidence="1" type="ORF">S01H1_73364</name>
</gene>
<feature type="non-terminal residue" evidence="1">
    <location>
        <position position="1"/>
    </location>
</feature>
<dbReference type="EMBL" id="BARS01049018">
    <property type="protein sequence ID" value="GAG29057.1"/>
    <property type="molecule type" value="Genomic_DNA"/>
</dbReference>
<protein>
    <submittedName>
        <fullName evidence="1">Uncharacterized protein</fullName>
    </submittedName>
</protein>
<comment type="caution">
    <text evidence="1">The sequence shown here is derived from an EMBL/GenBank/DDBJ whole genome shotgun (WGS) entry which is preliminary data.</text>
</comment>
<name>X0X0V8_9ZZZZ</name>
<evidence type="ECO:0000313" key="1">
    <source>
        <dbReference type="EMBL" id="GAG29057.1"/>
    </source>
</evidence>
<proteinExistence type="predicted"/>